<name>A0ABS9U3C6_9MICC</name>
<comment type="function">
    <text evidence="7">Catalyzes the transfer of the diacylglyceryl group from phosphatidylglycerol to the sulfhydryl group of the N-terminal cysteine of a prolipoprotein, the first step in the formation of mature lipoproteins.</text>
</comment>
<dbReference type="Proteomes" id="UP001202922">
    <property type="component" value="Unassembled WGS sequence"/>
</dbReference>
<feature type="region of interest" description="Disordered" evidence="8">
    <location>
        <begin position="288"/>
        <end position="355"/>
    </location>
</feature>
<dbReference type="PANTHER" id="PTHR30589:SF0">
    <property type="entry name" value="PHOSPHATIDYLGLYCEROL--PROLIPOPROTEIN DIACYLGLYCERYL TRANSFERASE"/>
    <property type="match status" value="1"/>
</dbReference>
<accession>A0ABS9U3C6</accession>
<reference evidence="9 10" key="1">
    <citation type="submission" date="2022-03" db="EMBL/GenBank/DDBJ databases">
        <title>Sinomonas sp. isolated from a soil.</title>
        <authorList>
            <person name="Han J."/>
            <person name="Kim D.-U."/>
        </authorList>
    </citation>
    <scope>NUCLEOTIDE SEQUENCE [LARGE SCALE GENOMIC DNA]</scope>
    <source>
        <strain evidence="9 10">5-5</strain>
    </source>
</reference>
<comment type="catalytic activity">
    <reaction evidence="7">
        <text>L-cysteinyl-[prolipoprotein] + a 1,2-diacyl-sn-glycero-3-phospho-(1'-sn-glycerol) = an S-1,2-diacyl-sn-glyceryl-L-cysteinyl-[prolipoprotein] + sn-glycerol 1-phosphate + H(+)</text>
        <dbReference type="Rhea" id="RHEA:56712"/>
        <dbReference type="Rhea" id="RHEA-COMP:14679"/>
        <dbReference type="Rhea" id="RHEA-COMP:14680"/>
        <dbReference type="ChEBI" id="CHEBI:15378"/>
        <dbReference type="ChEBI" id="CHEBI:29950"/>
        <dbReference type="ChEBI" id="CHEBI:57685"/>
        <dbReference type="ChEBI" id="CHEBI:64716"/>
        <dbReference type="ChEBI" id="CHEBI:140658"/>
        <dbReference type="EC" id="2.5.1.145"/>
    </reaction>
</comment>
<dbReference type="GO" id="GO:0008961">
    <property type="term" value="F:phosphatidylglycerol-prolipoprotein diacylglyceryl transferase activity"/>
    <property type="evidence" value="ECO:0007669"/>
    <property type="project" value="UniProtKB-EC"/>
</dbReference>
<evidence type="ECO:0000256" key="6">
    <source>
        <dbReference type="ARBA" id="ARBA00023136"/>
    </source>
</evidence>
<keyword evidence="10" id="KW-1185">Reference proteome</keyword>
<gene>
    <name evidence="7 9" type="primary">lgt</name>
    <name evidence="9" type="ORF">L0M17_14660</name>
</gene>
<evidence type="ECO:0000313" key="10">
    <source>
        <dbReference type="Proteomes" id="UP001202922"/>
    </source>
</evidence>
<feature type="binding site" evidence="7">
    <location>
        <position position="149"/>
    </location>
    <ligand>
        <name>a 1,2-diacyl-sn-glycero-3-phospho-(1'-sn-glycerol)</name>
        <dbReference type="ChEBI" id="CHEBI:64716"/>
    </ligand>
</feature>
<dbReference type="RefSeq" id="WP_241054830.1">
    <property type="nucleotide sequence ID" value="NZ_JAKZBV010000001.1"/>
</dbReference>
<evidence type="ECO:0000256" key="2">
    <source>
        <dbReference type="ARBA" id="ARBA00022475"/>
    </source>
</evidence>
<dbReference type="PROSITE" id="PS01311">
    <property type="entry name" value="LGT"/>
    <property type="match status" value="1"/>
</dbReference>
<keyword evidence="5 7" id="KW-1133">Transmembrane helix</keyword>
<proteinExistence type="inferred from homology"/>
<evidence type="ECO:0000256" key="7">
    <source>
        <dbReference type="HAMAP-Rule" id="MF_01147"/>
    </source>
</evidence>
<evidence type="ECO:0000256" key="4">
    <source>
        <dbReference type="ARBA" id="ARBA00022692"/>
    </source>
</evidence>
<dbReference type="Pfam" id="PF01790">
    <property type="entry name" value="LGT"/>
    <property type="match status" value="1"/>
</dbReference>
<protein>
    <recommendedName>
        <fullName evidence="7">Phosphatidylglycerol--prolipoprotein diacylglyceryl transferase</fullName>
        <ecNumber evidence="7">2.5.1.145</ecNumber>
    </recommendedName>
</protein>
<organism evidence="9 10">
    <name type="scientific">Sinomonas terrae</name>
    <dbReference type="NCBI Taxonomy" id="2908838"/>
    <lineage>
        <taxon>Bacteria</taxon>
        <taxon>Bacillati</taxon>
        <taxon>Actinomycetota</taxon>
        <taxon>Actinomycetes</taxon>
        <taxon>Micrococcales</taxon>
        <taxon>Micrococcaceae</taxon>
        <taxon>Sinomonas</taxon>
    </lineage>
</organism>
<evidence type="ECO:0000256" key="3">
    <source>
        <dbReference type="ARBA" id="ARBA00022679"/>
    </source>
</evidence>
<dbReference type="EMBL" id="JAKZBV010000001">
    <property type="protein sequence ID" value="MCH6471202.1"/>
    <property type="molecule type" value="Genomic_DNA"/>
</dbReference>
<sequence>MTTGPHPVAVPSYLPSATVDAIKIGPLEIHFYALCILAGIAVALWLTNRRWVQRGGRPGRVFDIALWAIPFGIVGGRIYHVVTDPELYFAPGKDPWNAFAIWDGGLGIWGAVALGGLGAWIGCRRADASLPDFADAVAPGLLFAQALGRLGNWFNNELYGDPTTLPWGLQIHRMDPSTGAAAVGPDGAPVVLGYFQPTFLYEALWTTAGGLAIIVVSRRLRLPRGAEFALYVMVYTAGRSVIELLRSDYANLILGLRVNTWVSGLAFLGGAVAFALIILRAQRGALGPARRDGSAAPGRGATSPDRSREPGAEPLPAGQGEPATVAIGGTTREGREHATQETDGPEGHRAHETVG</sequence>
<keyword evidence="4 7" id="KW-0812">Transmembrane</keyword>
<comment type="pathway">
    <text evidence="7">Protein modification; lipoprotein biosynthesis (diacylglyceryl transfer).</text>
</comment>
<feature type="transmembrane region" description="Helical" evidence="7">
    <location>
        <begin position="99"/>
        <end position="121"/>
    </location>
</feature>
<evidence type="ECO:0000256" key="1">
    <source>
        <dbReference type="ARBA" id="ARBA00007150"/>
    </source>
</evidence>
<feature type="compositionally biased region" description="Basic and acidic residues" evidence="8">
    <location>
        <begin position="332"/>
        <end position="355"/>
    </location>
</feature>
<comment type="similarity">
    <text evidence="1 7">Belongs to the Lgt family.</text>
</comment>
<evidence type="ECO:0000256" key="5">
    <source>
        <dbReference type="ARBA" id="ARBA00022989"/>
    </source>
</evidence>
<keyword evidence="6 7" id="KW-0472">Membrane</keyword>
<feature type="transmembrane region" description="Helical" evidence="7">
    <location>
        <begin position="60"/>
        <end position="79"/>
    </location>
</feature>
<keyword evidence="3 7" id="KW-0808">Transferase</keyword>
<comment type="caution">
    <text evidence="9">The sequence shown here is derived from an EMBL/GenBank/DDBJ whole genome shotgun (WGS) entry which is preliminary data.</text>
</comment>
<keyword evidence="2 7" id="KW-1003">Cell membrane</keyword>
<comment type="subcellular location">
    <subcellularLocation>
        <location evidence="7">Cell membrane</location>
        <topology evidence="7">Multi-pass membrane protein</topology>
    </subcellularLocation>
</comment>
<evidence type="ECO:0000256" key="8">
    <source>
        <dbReference type="SAM" id="MobiDB-lite"/>
    </source>
</evidence>
<feature type="transmembrane region" description="Helical" evidence="7">
    <location>
        <begin position="29"/>
        <end position="48"/>
    </location>
</feature>
<dbReference type="PANTHER" id="PTHR30589">
    <property type="entry name" value="PROLIPOPROTEIN DIACYLGLYCERYL TRANSFERASE"/>
    <property type="match status" value="1"/>
</dbReference>
<feature type="transmembrane region" description="Helical" evidence="7">
    <location>
        <begin position="258"/>
        <end position="281"/>
    </location>
</feature>
<dbReference type="NCBIfam" id="TIGR00544">
    <property type="entry name" value="lgt"/>
    <property type="match status" value="1"/>
</dbReference>
<dbReference type="InterPro" id="IPR001640">
    <property type="entry name" value="Lgt"/>
</dbReference>
<dbReference type="EC" id="2.5.1.145" evidence="7"/>
<evidence type="ECO:0000313" key="9">
    <source>
        <dbReference type="EMBL" id="MCH6471202.1"/>
    </source>
</evidence>
<dbReference type="HAMAP" id="MF_01147">
    <property type="entry name" value="Lgt"/>
    <property type="match status" value="1"/>
</dbReference>
<feature type="transmembrane region" description="Helical" evidence="7">
    <location>
        <begin position="228"/>
        <end position="246"/>
    </location>
</feature>